<comment type="caution">
    <text evidence="1">The sequence shown here is derived from an EMBL/GenBank/DDBJ whole genome shotgun (WGS) entry which is preliminary data.</text>
</comment>
<dbReference type="Proteomes" id="UP000194761">
    <property type="component" value="Unassembled WGS sequence"/>
</dbReference>
<evidence type="ECO:0000313" key="2">
    <source>
        <dbReference type="Proteomes" id="UP000194761"/>
    </source>
</evidence>
<evidence type="ECO:0000313" key="1">
    <source>
        <dbReference type="EMBL" id="OUC95111.1"/>
    </source>
</evidence>
<dbReference type="AlphaFoldDB" id="A0A243RJP3"/>
<sequence>MPRRRPRALRAHLWANRRRYRPAPRVPGISGRTHAAIARIEFQHQYLGSGSVAGALAEYRRFLRQPGRYLYLPLPACPCCDPLEARDILEYALRRLRRSARTELSRTVARLDEEFHRRTLPDPRPHRHPGRFGGWWYHRIHER</sequence>
<name>A0A243RJP3_9ACTN</name>
<dbReference type="EMBL" id="NGFP01000088">
    <property type="protein sequence ID" value="OUC95111.1"/>
    <property type="molecule type" value="Genomic_DNA"/>
</dbReference>
<reference evidence="1 2" key="1">
    <citation type="submission" date="2017-05" db="EMBL/GenBank/DDBJ databases">
        <title>Biotechnological potential of actinobacteria isolated from South African environments.</title>
        <authorList>
            <person name="Le Roes-Hill M."/>
            <person name="Prins A."/>
            <person name="Durrell K.A."/>
        </authorList>
    </citation>
    <scope>NUCLEOTIDE SEQUENCE [LARGE SCALE GENOMIC DNA]</scope>
    <source>
        <strain evidence="1">M26</strain>
    </source>
</reference>
<accession>A0A243RJP3</accession>
<keyword evidence="2" id="KW-1185">Reference proteome</keyword>
<proteinExistence type="predicted"/>
<protein>
    <submittedName>
        <fullName evidence="1">Uncharacterized protein</fullName>
    </submittedName>
</protein>
<gene>
    <name evidence="1" type="ORF">CA984_19740</name>
</gene>
<organism evidence="1 2">
    <name type="scientific">Streptosporangium minutum</name>
    <dbReference type="NCBI Taxonomy" id="569862"/>
    <lineage>
        <taxon>Bacteria</taxon>
        <taxon>Bacillati</taxon>
        <taxon>Actinomycetota</taxon>
        <taxon>Actinomycetes</taxon>
        <taxon>Streptosporangiales</taxon>
        <taxon>Streptosporangiaceae</taxon>
        <taxon>Streptosporangium</taxon>
    </lineage>
</organism>